<feature type="chain" id="PRO_5008044137" description="DUF2059 domain-containing protein" evidence="1">
    <location>
        <begin position="34"/>
        <end position="262"/>
    </location>
</feature>
<proteinExistence type="predicted"/>
<evidence type="ECO:0000259" key="2">
    <source>
        <dbReference type="Pfam" id="PF09832"/>
    </source>
</evidence>
<protein>
    <recommendedName>
        <fullName evidence="2">DUF2059 domain-containing protein</fullName>
    </recommendedName>
</protein>
<dbReference type="AlphaFoldDB" id="A0A175XZZ1"/>
<keyword evidence="1" id="KW-0732">Signal</keyword>
<comment type="caution">
    <text evidence="3">The sequence shown here is derived from an EMBL/GenBank/DDBJ whole genome shotgun (WGS) entry which is preliminary data.</text>
</comment>
<dbReference type="InterPro" id="IPR018637">
    <property type="entry name" value="DUF2059"/>
</dbReference>
<keyword evidence="4" id="KW-1185">Reference proteome</keyword>
<feature type="signal peptide" evidence="1">
    <location>
        <begin position="1"/>
        <end position="33"/>
    </location>
</feature>
<reference evidence="3" key="1">
    <citation type="submission" date="2016-03" db="EMBL/GenBank/DDBJ databases">
        <title>Sphingomonas melonis TY, whole genome shotgun sequencing.</title>
        <authorList>
            <person name="Wang H."/>
            <person name="Zhu P."/>
        </authorList>
    </citation>
    <scope>NUCLEOTIDE SEQUENCE [LARGE SCALE GENOMIC DNA]</scope>
    <source>
        <strain evidence="3">TY</strain>
    </source>
</reference>
<organism evidence="3 4">
    <name type="scientific">Sphingomonas melonis TY</name>
    <dbReference type="NCBI Taxonomy" id="621456"/>
    <lineage>
        <taxon>Bacteria</taxon>
        <taxon>Pseudomonadati</taxon>
        <taxon>Pseudomonadota</taxon>
        <taxon>Alphaproteobacteria</taxon>
        <taxon>Sphingomonadales</taxon>
        <taxon>Sphingomonadaceae</taxon>
        <taxon>Sphingomonas</taxon>
    </lineage>
</organism>
<sequence length="262" mass="28099">MAEGQGEGREGRGVKTMRIAAALCALMPGVALAQTAPSAPVVATETAPPSQEALVEARKVAARLLPPGVYKTVMSGSMQAITGSMGDALKAMPLRQIAELGGLTPAEAKALDKVNIEEVMAIYDPYWQRRQQLTMQAMFGAMGDFFTTMEPTLREAMAHAYADHFTVAELTDLDRYFSTPTGAKYAARATTIMTDPAVMASMKDLMPKMMQQMPHFIEAAQKATAGLPPVRKLDTMTPAERAKLAKALGVDPSKLHDPKVTS</sequence>
<gene>
    <name evidence="3" type="ORF">AVM11_11495</name>
</gene>
<dbReference type="EMBL" id="LQCK02000067">
    <property type="protein sequence ID" value="KZB93755.1"/>
    <property type="molecule type" value="Genomic_DNA"/>
</dbReference>
<accession>A0A175XZZ1</accession>
<dbReference type="Proteomes" id="UP000078460">
    <property type="component" value="Unassembled WGS sequence"/>
</dbReference>
<evidence type="ECO:0000313" key="3">
    <source>
        <dbReference type="EMBL" id="KZB93755.1"/>
    </source>
</evidence>
<name>A0A175XZZ1_9SPHN</name>
<feature type="domain" description="DUF2059" evidence="2">
    <location>
        <begin position="153"/>
        <end position="207"/>
    </location>
</feature>
<dbReference type="Pfam" id="PF09832">
    <property type="entry name" value="DUF2059"/>
    <property type="match status" value="1"/>
</dbReference>
<evidence type="ECO:0000256" key="1">
    <source>
        <dbReference type="SAM" id="SignalP"/>
    </source>
</evidence>
<evidence type="ECO:0000313" key="4">
    <source>
        <dbReference type="Proteomes" id="UP000078460"/>
    </source>
</evidence>